<dbReference type="Gene3D" id="3.50.50.60">
    <property type="entry name" value="FAD/NAD(P)-binding domain"/>
    <property type="match status" value="1"/>
</dbReference>
<dbReference type="InterPro" id="IPR050641">
    <property type="entry name" value="RIFMO-like"/>
</dbReference>
<keyword evidence="7" id="KW-1185">Reference proteome</keyword>
<evidence type="ECO:0000256" key="3">
    <source>
        <dbReference type="ARBA" id="ARBA00022827"/>
    </source>
</evidence>
<evidence type="ECO:0000313" key="7">
    <source>
        <dbReference type="Proteomes" id="UP001345691"/>
    </source>
</evidence>
<dbReference type="Gene3D" id="3.30.9.10">
    <property type="entry name" value="D-Amino Acid Oxidase, subunit A, domain 2"/>
    <property type="match status" value="1"/>
</dbReference>
<sequence length="414" mass="45397">MVDNKSTSSSTSSAVAIIGAGPVGLYAALLMGKAGVDVHVFDKEENVIQSPRAIAYFPVVLEDFKTAGIYEDVCQAGWKNTIGASWRKPKNGGKLAHLGGNDPTKFAIHLGQHELAAVILDHLSRLPNVSVRWNTSLERFEDLESESMVKSYFAYGPDKVPQQHVSRFLIGADGGRSTVRKLLGLPLDGFTWDDWQIIAANVVYDMDTESDWGPANFIVDPDIWSVIAKTGKGPNWRVATGERVIEGLTEGSWDEEEGLKRTRQRLAALLPGNTDKAEIVKISPYKMHQRCAPSFRQGSVVLAGDAAHLTNPIGGLGLTTGLMDASLLGHVLNRILVDGQPSSLLDVYAEKRRAVFVDFTSPTATANRQRLLGTDLETLKEREDFFAKINKPDIPFLKQMFESEMGVYSNPETI</sequence>
<reference evidence="6 7" key="1">
    <citation type="submission" date="2023-08" db="EMBL/GenBank/DDBJ databases">
        <title>Black Yeasts Isolated from many extreme environments.</title>
        <authorList>
            <person name="Coleine C."/>
            <person name="Stajich J.E."/>
            <person name="Selbmann L."/>
        </authorList>
    </citation>
    <scope>NUCLEOTIDE SEQUENCE [LARGE SCALE GENOMIC DNA]</scope>
    <source>
        <strain evidence="6 7">CCFEE 6328</strain>
    </source>
</reference>
<accession>A0ABR0J1R8</accession>
<dbReference type="Proteomes" id="UP001345691">
    <property type="component" value="Unassembled WGS sequence"/>
</dbReference>
<gene>
    <name evidence="6" type="ORF">LTR69_008934</name>
</gene>
<dbReference type="InterPro" id="IPR036188">
    <property type="entry name" value="FAD/NAD-bd_sf"/>
</dbReference>
<organism evidence="6 7">
    <name type="scientific">Exophiala sideris</name>
    <dbReference type="NCBI Taxonomy" id="1016849"/>
    <lineage>
        <taxon>Eukaryota</taxon>
        <taxon>Fungi</taxon>
        <taxon>Dikarya</taxon>
        <taxon>Ascomycota</taxon>
        <taxon>Pezizomycotina</taxon>
        <taxon>Eurotiomycetes</taxon>
        <taxon>Chaetothyriomycetidae</taxon>
        <taxon>Chaetothyriales</taxon>
        <taxon>Herpotrichiellaceae</taxon>
        <taxon>Exophiala</taxon>
    </lineage>
</organism>
<evidence type="ECO:0000259" key="5">
    <source>
        <dbReference type="Pfam" id="PF01494"/>
    </source>
</evidence>
<keyword evidence="2" id="KW-0285">Flavoprotein</keyword>
<dbReference type="PRINTS" id="PR00420">
    <property type="entry name" value="RNGMNOXGNASE"/>
</dbReference>
<keyword evidence="4" id="KW-0560">Oxidoreductase</keyword>
<keyword evidence="3" id="KW-0274">FAD</keyword>
<name>A0ABR0J1R8_9EURO</name>
<dbReference type="Pfam" id="PF01494">
    <property type="entry name" value="FAD_binding_3"/>
    <property type="match status" value="1"/>
</dbReference>
<dbReference type="InterPro" id="IPR002938">
    <property type="entry name" value="FAD-bd"/>
</dbReference>
<comment type="caution">
    <text evidence="6">The sequence shown here is derived from an EMBL/GenBank/DDBJ whole genome shotgun (WGS) entry which is preliminary data.</text>
</comment>
<comment type="cofactor">
    <cofactor evidence="1">
        <name>FAD</name>
        <dbReference type="ChEBI" id="CHEBI:57692"/>
    </cofactor>
</comment>
<dbReference type="PANTHER" id="PTHR43004">
    <property type="entry name" value="TRK SYSTEM POTASSIUM UPTAKE PROTEIN"/>
    <property type="match status" value="1"/>
</dbReference>
<dbReference type="SUPFAM" id="SSF51905">
    <property type="entry name" value="FAD/NAD(P)-binding domain"/>
    <property type="match status" value="1"/>
</dbReference>
<proteinExistence type="predicted"/>
<evidence type="ECO:0000313" key="6">
    <source>
        <dbReference type="EMBL" id="KAK5054319.1"/>
    </source>
</evidence>
<protein>
    <recommendedName>
        <fullName evidence="5">FAD-binding domain-containing protein</fullName>
    </recommendedName>
</protein>
<dbReference type="EMBL" id="JAVRRF010000023">
    <property type="protein sequence ID" value="KAK5054319.1"/>
    <property type="molecule type" value="Genomic_DNA"/>
</dbReference>
<feature type="domain" description="FAD-binding" evidence="5">
    <location>
        <begin position="14"/>
        <end position="355"/>
    </location>
</feature>
<evidence type="ECO:0000256" key="2">
    <source>
        <dbReference type="ARBA" id="ARBA00022630"/>
    </source>
</evidence>
<evidence type="ECO:0000256" key="4">
    <source>
        <dbReference type="ARBA" id="ARBA00023002"/>
    </source>
</evidence>
<evidence type="ECO:0000256" key="1">
    <source>
        <dbReference type="ARBA" id="ARBA00001974"/>
    </source>
</evidence>
<dbReference type="PANTHER" id="PTHR43004:SF19">
    <property type="entry name" value="BINDING MONOOXYGENASE, PUTATIVE (JCVI)-RELATED"/>
    <property type="match status" value="1"/>
</dbReference>